<evidence type="ECO:0000256" key="9">
    <source>
        <dbReference type="ARBA" id="ARBA00022741"/>
    </source>
</evidence>
<evidence type="ECO:0000256" key="7">
    <source>
        <dbReference type="ARBA" id="ARBA00022490"/>
    </source>
</evidence>
<accession>A0A1T4JZD5</accession>
<reference evidence="22" key="1">
    <citation type="submission" date="2017-02" db="EMBL/GenBank/DDBJ databases">
        <authorList>
            <person name="Varghese N."/>
            <person name="Submissions S."/>
        </authorList>
    </citation>
    <scope>NUCLEOTIDE SEQUENCE [LARGE SCALE GENOMIC DNA]</scope>
    <source>
        <strain evidence="22">ATCC BAA-73</strain>
    </source>
</reference>
<sequence length="454" mass="50057">MDLVEKKVTVLGLGKRTGIATVKFLINKGANVVVSDVKSETELKEELMELNDYEIEYDLDGHSDKAINNTDMIVISPGVPSQISILQKAKRLGIPVISAIELAYHFCAAPIVAITGTNGKTTTTTLTGEIFNATQDEVVVGGNIGRPLIRDVNNLSSKGAVIAEISSFQLENIEEFRPKISLILNLTPDHLDRHGSFEDYIEAKKKIFSNQQGTDYTILNYDDPVTRELADDTHGTVVYFSQKEEVEYGLYIENGEVINNLTAEKEIFIEVDEIGIKGPHNLENALGAISIALLSDIEPEIIKDVVREFNGVEHRIEDVAVIDKVRYVNDSKATNPVSAMKALETFSEPLILIAGGMDKKSDFSEFADKVAENVKVLILLGETADEIEQSMKSLGFNAIKRINTIEDAVKVAVDISIAGDLVLLSPACASWDMFSSYKERGQKFKKAVFDLRRQ</sequence>
<evidence type="ECO:0000256" key="5">
    <source>
        <dbReference type="ARBA" id="ARBA00012212"/>
    </source>
</evidence>
<evidence type="ECO:0000256" key="2">
    <source>
        <dbReference type="ARBA" id="ARBA00004496"/>
    </source>
</evidence>
<comment type="similarity">
    <text evidence="4 17">Belongs to the MurCDEF family.</text>
</comment>
<comment type="pathway">
    <text evidence="3 17 18">Cell wall biogenesis; peptidoglycan biosynthesis.</text>
</comment>
<dbReference type="PANTHER" id="PTHR43692:SF1">
    <property type="entry name" value="UDP-N-ACETYLMURAMOYLALANINE--D-GLUTAMATE LIGASE"/>
    <property type="match status" value="1"/>
</dbReference>
<evidence type="ECO:0000256" key="17">
    <source>
        <dbReference type="HAMAP-Rule" id="MF_00639"/>
    </source>
</evidence>
<dbReference type="STRING" id="142842.SAMN02745118_00516"/>
<dbReference type="HAMAP" id="MF_00639">
    <property type="entry name" value="MurD"/>
    <property type="match status" value="1"/>
</dbReference>
<dbReference type="UniPathway" id="UPA00219"/>
<evidence type="ECO:0000256" key="18">
    <source>
        <dbReference type="RuleBase" id="RU003664"/>
    </source>
</evidence>
<feature type="domain" description="Mur ligase C-terminal" evidence="19">
    <location>
        <begin position="314"/>
        <end position="428"/>
    </location>
</feature>
<dbReference type="AlphaFoldDB" id="A0A1T4JZD5"/>
<evidence type="ECO:0000313" key="21">
    <source>
        <dbReference type="EMBL" id="SJZ35521.1"/>
    </source>
</evidence>
<dbReference type="InterPro" id="IPR013221">
    <property type="entry name" value="Mur_ligase_cen"/>
</dbReference>
<keyword evidence="7 17" id="KW-0963">Cytoplasm</keyword>
<evidence type="ECO:0000313" key="22">
    <source>
        <dbReference type="Proteomes" id="UP000190625"/>
    </source>
</evidence>
<dbReference type="GO" id="GO:0005524">
    <property type="term" value="F:ATP binding"/>
    <property type="evidence" value="ECO:0007669"/>
    <property type="project" value="UniProtKB-UniRule"/>
</dbReference>
<dbReference type="InterPro" id="IPR036565">
    <property type="entry name" value="Mur-like_cat_sf"/>
</dbReference>
<evidence type="ECO:0000259" key="19">
    <source>
        <dbReference type="Pfam" id="PF02875"/>
    </source>
</evidence>
<dbReference type="Gene3D" id="3.40.50.720">
    <property type="entry name" value="NAD(P)-binding Rossmann-like Domain"/>
    <property type="match status" value="1"/>
</dbReference>
<evidence type="ECO:0000256" key="3">
    <source>
        <dbReference type="ARBA" id="ARBA00004752"/>
    </source>
</evidence>
<dbReference type="GO" id="GO:0009252">
    <property type="term" value="P:peptidoglycan biosynthetic process"/>
    <property type="evidence" value="ECO:0007669"/>
    <property type="project" value="UniProtKB-UniRule"/>
</dbReference>
<dbReference type="Proteomes" id="UP000190625">
    <property type="component" value="Unassembled WGS sequence"/>
</dbReference>
<dbReference type="GO" id="GO:0071555">
    <property type="term" value="P:cell wall organization"/>
    <property type="evidence" value="ECO:0007669"/>
    <property type="project" value="UniProtKB-KW"/>
</dbReference>
<protein>
    <recommendedName>
        <fullName evidence="6 17">UDP-N-acetylmuramoylalanine--D-glutamate ligase</fullName>
        <ecNumber evidence="5 17">6.3.2.9</ecNumber>
    </recommendedName>
    <alternativeName>
        <fullName evidence="15 17">D-glutamic acid-adding enzyme</fullName>
    </alternativeName>
    <alternativeName>
        <fullName evidence="14 17">UDP-N-acetylmuramoyl-L-alanyl-D-glutamate synthetase</fullName>
    </alternativeName>
</protein>
<dbReference type="PANTHER" id="PTHR43692">
    <property type="entry name" value="UDP-N-ACETYLMURAMOYLALANINE--D-GLUTAMATE LIGASE"/>
    <property type="match status" value="1"/>
</dbReference>
<evidence type="ECO:0000256" key="10">
    <source>
        <dbReference type="ARBA" id="ARBA00022840"/>
    </source>
</evidence>
<evidence type="ECO:0000256" key="8">
    <source>
        <dbReference type="ARBA" id="ARBA00022598"/>
    </source>
</evidence>
<comment type="subcellular location">
    <subcellularLocation>
        <location evidence="2 17 18">Cytoplasm</location>
    </subcellularLocation>
</comment>
<dbReference type="GO" id="GO:0051301">
    <property type="term" value="P:cell division"/>
    <property type="evidence" value="ECO:0007669"/>
    <property type="project" value="UniProtKB-KW"/>
</dbReference>
<dbReference type="EMBL" id="FUWM01000005">
    <property type="protein sequence ID" value="SJZ35521.1"/>
    <property type="molecule type" value="Genomic_DNA"/>
</dbReference>
<evidence type="ECO:0000256" key="16">
    <source>
        <dbReference type="ARBA" id="ARBA00047632"/>
    </source>
</evidence>
<evidence type="ECO:0000256" key="15">
    <source>
        <dbReference type="ARBA" id="ARBA00032324"/>
    </source>
</evidence>
<keyword evidence="9 17" id="KW-0547">Nucleotide-binding</keyword>
<feature type="binding site" evidence="17">
    <location>
        <begin position="116"/>
        <end position="122"/>
    </location>
    <ligand>
        <name>ATP</name>
        <dbReference type="ChEBI" id="CHEBI:30616"/>
    </ligand>
</feature>
<evidence type="ECO:0000256" key="6">
    <source>
        <dbReference type="ARBA" id="ARBA00015655"/>
    </source>
</evidence>
<comment type="function">
    <text evidence="1 17 18">Cell wall formation. Catalyzes the addition of glutamate to the nucleotide precursor UDP-N-acetylmuramoyl-L-alanine (UMA).</text>
</comment>
<dbReference type="GO" id="GO:0008360">
    <property type="term" value="P:regulation of cell shape"/>
    <property type="evidence" value="ECO:0007669"/>
    <property type="project" value="UniProtKB-KW"/>
</dbReference>
<dbReference type="Gene3D" id="3.90.190.20">
    <property type="entry name" value="Mur ligase, C-terminal domain"/>
    <property type="match status" value="1"/>
</dbReference>
<evidence type="ECO:0000256" key="13">
    <source>
        <dbReference type="ARBA" id="ARBA00023316"/>
    </source>
</evidence>
<evidence type="ECO:0000256" key="12">
    <source>
        <dbReference type="ARBA" id="ARBA00022984"/>
    </source>
</evidence>
<organism evidence="21 22">
    <name type="scientific">Selenihalanaerobacter shriftii</name>
    <dbReference type="NCBI Taxonomy" id="142842"/>
    <lineage>
        <taxon>Bacteria</taxon>
        <taxon>Bacillati</taxon>
        <taxon>Bacillota</taxon>
        <taxon>Clostridia</taxon>
        <taxon>Halanaerobiales</taxon>
        <taxon>Halobacteroidaceae</taxon>
        <taxon>Selenihalanaerobacter</taxon>
    </lineage>
</organism>
<dbReference type="SUPFAM" id="SSF53623">
    <property type="entry name" value="MurD-like peptide ligases, catalytic domain"/>
    <property type="match status" value="1"/>
</dbReference>
<gene>
    <name evidence="17" type="primary">murD</name>
    <name evidence="21" type="ORF">SAMN02745118_00516</name>
</gene>
<evidence type="ECO:0000259" key="20">
    <source>
        <dbReference type="Pfam" id="PF08245"/>
    </source>
</evidence>
<dbReference type="OrthoDB" id="9809796at2"/>
<dbReference type="EC" id="6.3.2.9" evidence="5 17"/>
<dbReference type="SUPFAM" id="SSF51984">
    <property type="entry name" value="MurCD N-terminal domain"/>
    <property type="match status" value="1"/>
</dbReference>
<keyword evidence="10 17" id="KW-0067">ATP-binding</keyword>
<keyword evidence="8 17" id="KW-0436">Ligase</keyword>
<keyword evidence="12 17" id="KW-0573">Peptidoglycan synthesis</keyword>
<dbReference type="RefSeq" id="WP_078809027.1">
    <property type="nucleotide sequence ID" value="NZ_FUWM01000005.1"/>
</dbReference>
<dbReference type="Pfam" id="PF08245">
    <property type="entry name" value="Mur_ligase_M"/>
    <property type="match status" value="1"/>
</dbReference>
<evidence type="ECO:0000256" key="4">
    <source>
        <dbReference type="ARBA" id="ARBA00010416"/>
    </source>
</evidence>
<dbReference type="GO" id="GO:0008764">
    <property type="term" value="F:UDP-N-acetylmuramoylalanine-D-glutamate ligase activity"/>
    <property type="evidence" value="ECO:0007669"/>
    <property type="project" value="UniProtKB-UniRule"/>
</dbReference>
<dbReference type="Gene3D" id="3.40.1190.10">
    <property type="entry name" value="Mur-like, catalytic domain"/>
    <property type="match status" value="1"/>
</dbReference>
<keyword evidence="22" id="KW-1185">Reference proteome</keyword>
<keyword evidence="13 17" id="KW-0961">Cell wall biogenesis/degradation</keyword>
<dbReference type="SUPFAM" id="SSF53244">
    <property type="entry name" value="MurD-like peptide ligases, peptide-binding domain"/>
    <property type="match status" value="1"/>
</dbReference>
<keyword evidence="11 17" id="KW-0133">Cell shape</keyword>
<dbReference type="InterPro" id="IPR005762">
    <property type="entry name" value="MurD"/>
</dbReference>
<evidence type="ECO:0000256" key="14">
    <source>
        <dbReference type="ARBA" id="ARBA00030398"/>
    </source>
</evidence>
<dbReference type="Pfam" id="PF02875">
    <property type="entry name" value="Mur_ligase_C"/>
    <property type="match status" value="1"/>
</dbReference>
<dbReference type="Pfam" id="PF21799">
    <property type="entry name" value="MurD-like_N"/>
    <property type="match status" value="1"/>
</dbReference>
<comment type="catalytic activity">
    <reaction evidence="16 17 18">
        <text>UDP-N-acetyl-alpha-D-muramoyl-L-alanine + D-glutamate + ATP = UDP-N-acetyl-alpha-D-muramoyl-L-alanyl-D-glutamate + ADP + phosphate + H(+)</text>
        <dbReference type="Rhea" id="RHEA:16429"/>
        <dbReference type="ChEBI" id="CHEBI:15378"/>
        <dbReference type="ChEBI" id="CHEBI:29986"/>
        <dbReference type="ChEBI" id="CHEBI:30616"/>
        <dbReference type="ChEBI" id="CHEBI:43474"/>
        <dbReference type="ChEBI" id="CHEBI:83898"/>
        <dbReference type="ChEBI" id="CHEBI:83900"/>
        <dbReference type="ChEBI" id="CHEBI:456216"/>
        <dbReference type="EC" id="6.3.2.9"/>
    </reaction>
</comment>
<keyword evidence="17 18" id="KW-0132">Cell division</keyword>
<dbReference type="InterPro" id="IPR004101">
    <property type="entry name" value="Mur_ligase_C"/>
</dbReference>
<name>A0A1T4JZD5_9FIRM</name>
<dbReference type="GO" id="GO:0005737">
    <property type="term" value="C:cytoplasm"/>
    <property type="evidence" value="ECO:0007669"/>
    <property type="project" value="UniProtKB-SubCell"/>
</dbReference>
<keyword evidence="17 18" id="KW-0131">Cell cycle</keyword>
<evidence type="ECO:0000256" key="11">
    <source>
        <dbReference type="ARBA" id="ARBA00022960"/>
    </source>
</evidence>
<feature type="domain" description="Mur ligase central" evidence="20">
    <location>
        <begin position="114"/>
        <end position="291"/>
    </location>
</feature>
<evidence type="ECO:0000256" key="1">
    <source>
        <dbReference type="ARBA" id="ARBA00002734"/>
    </source>
</evidence>
<dbReference type="NCBIfam" id="TIGR01087">
    <property type="entry name" value="murD"/>
    <property type="match status" value="1"/>
</dbReference>
<proteinExistence type="inferred from homology"/>
<dbReference type="InterPro" id="IPR036615">
    <property type="entry name" value="Mur_ligase_C_dom_sf"/>
</dbReference>